<accession>A0A834MGM9</accession>
<dbReference type="Proteomes" id="UP000625711">
    <property type="component" value="Unassembled WGS sequence"/>
</dbReference>
<evidence type="ECO:0000313" key="2">
    <source>
        <dbReference type="EMBL" id="KAF7279255.1"/>
    </source>
</evidence>
<dbReference type="EMBL" id="JAACXV010000371">
    <property type="protein sequence ID" value="KAF7279255.1"/>
    <property type="molecule type" value="Genomic_DNA"/>
</dbReference>
<proteinExistence type="predicted"/>
<evidence type="ECO:0000256" key="1">
    <source>
        <dbReference type="SAM" id="MobiDB-lite"/>
    </source>
</evidence>
<evidence type="ECO:0000313" key="3">
    <source>
        <dbReference type="Proteomes" id="UP000625711"/>
    </source>
</evidence>
<comment type="caution">
    <text evidence="2">The sequence shown here is derived from an EMBL/GenBank/DDBJ whole genome shotgun (WGS) entry which is preliminary data.</text>
</comment>
<sequence length="90" mass="10010">MNGERSATEPASQRRFGDWLFAGPGVRKKRVFDVSNCSHIPRFAVVVYNAIISLKNDAGIPGLGFFRTGRKQIKPQQQRRGNPVGRDGII</sequence>
<reference evidence="2" key="1">
    <citation type="submission" date="2020-08" db="EMBL/GenBank/DDBJ databases">
        <title>Genome sequencing and assembly of the red palm weevil Rhynchophorus ferrugineus.</title>
        <authorList>
            <person name="Dias G.B."/>
            <person name="Bergman C.M."/>
            <person name="Manee M."/>
        </authorList>
    </citation>
    <scope>NUCLEOTIDE SEQUENCE</scope>
    <source>
        <strain evidence="2">AA-2017</strain>
        <tissue evidence="2">Whole larva</tissue>
    </source>
</reference>
<dbReference type="AlphaFoldDB" id="A0A834MGM9"/>
<organism evidence="2 3">
    <name type="scientific">Rhynchophorus ferrugineus</name>
    <name type="common">Red palm weevil</name>
    <name type="synonym">Curculio ferrugineus</name>
    <dbReference type="NCBI Taxonomy" id="354439"/>
    <lineage>
        <taxon>Eukaryota</taxon>
        <taxon>Metazoa</taxon>
        <taxon>Ecdysozoa</taxon>
        <taxon>Arthropoda</taxon>
        <taxon>Hexapoda</taxon>
        <taxon>Insecta</taxon>
        <taxon>Pterygota</taxon>
        <taxon>Neoptera</taxon>
        <taxon>Endopterygota</taxon>
        <taxon>Coleoptera</taxon>
        <taxon>Polyphaga</taxon>
        <taxon>Cucujiformia</taxon>
        <taxon>Curculionidae</taxon>
        <taxon>Dryophthorinae</taxon>
        <taxon>Rhynchophorus</taxon>
    </lineage>
</organism>
<protein>
    <submittedName>
        <fullName evidence="2">Uncharacterized protein</fullName>
    </submittedName>
</protein>
<feature type="region of interest" description="Disordered" evidence="1">
    <location>
        <begin position="69"/>
        <end position="90"/>
    </location>
</feature>
<name>A0A834MGM9_RHYFE</name>
<gene>
    <name evidence="2" type="ORF">GWI33_007452</name>
</gene>
<keyword evidence="3" id="KW-1185">Reference proteome</keyword>